<reference evidence="5 6" key="1">
    <citation type="journal article" date="2019" name="Microorganisms">
        <title>Systematic Affiliation and Genome Analysis of Subtercola vilae DB165(T) with Particular Emphasis on Cold Adaptation of an Isolate from a High-Altitude Cold Volcano Lake.</title>
        <authorList>
            <person name="Villalobos A.S."/>
            <person name="Wiese J."/>
            <person name="Imhoff J.F."/>
            <person name="Dorador C."/>
            <person name="Keller A."/>
            <person name="Hentschel U."/>
        </authorList>
    </citation>
    <scope>NUCLEOTIDE SEQUENCE [LARGE SCALE GENOMIC DNA]</scope>
    <source>
        <strain evidence="5 6">DB165</strain>
    </source>
</reference>
<protein>
    <submittedName>
        <fullName evidence="5">LacI family transcriptional regulator</fullName>
    </submittedName>
</protein>
<dbReference type="RefSeq" id="WP_136643669.1">
    <property type="nucleotide sequence ID" value="NZ_QYRT01000060.1"/>
</dbReference>
<dbReference type="SUPFAM" id="SSF53822">
    <property type="entry name" value="Periplasmic binding protein-like I"/>
    <property type="match status" value="1"/>
</dbReference>
<dbReference type="InterPro" id="IPR028082">
    <property type="entry name" value="Peripla_BP_I"/>
</dbReference>
<dbReference type="InterPro" id="IPR010982">
    <property type="entry name" value="Lambda_DNA-bd_dom_sf"/>
</dbReference>
<keyword evidence="6" id="KW-1185">Reference proteome</keyword>
<gene>
    <name evidence="5" type="ORF">D4765_17885</name>
</gene>
<dbReference type="OrthoDB" id="37081at2"/>
<evidence type="ECO:0000313" key="5">
    <source>
        <dbReference type="EMBL" id="TIH29579.1"/>
    </source>
</evidence>
<dbReference type="Gene3D" id="3.40.50.2300">
    <property type="match status" value="2"/>
</dbReference>
<name>A0A4T2BG13_9MICO</name>
<evidence type="ECO:0000313" key="6">
    <source>
        <dbReference type="Proteomes" id="UP000306192"/>
    </source>
</evidence>
<dbReference type="GO" id="GO:0003700">
    <property type="term" value="F:DNA-binding transcription factor activity"/>
    <property type="evidence" value="ECO:0007669"/>
    <property type="project" value="TreeGrafter"/>
</dbReference>
<organism evidence="5 6">
    <name type="scientific">Subtercola vilae</name>
    <dbReference type="NCBI Taxonomy" id="2056433"/>
    <lineage>
        <taxon>Bacteria</taxon>
        <taxon>Bacillati</taxon>
        <taxon>Actinomycetota</taxon>
        <taxon>Actinomycetes</taxon>
        <taxon>Micrococcales</taxon>
        <taxon>Microbacteriaceae</taxon>
        <taxon>Subtercola</taxon>
    </lineage>
</organism>
<dbReference type="SMART" id="SM00354">
    <property type="entry name" value="HTH_LACI"/>
    <property type="match status" value="1"/>
</dbReference>
<dbReference type="PANTHER" id="PTHR30146">
    <property type="entry name" value="LACI-RELATED TRANSCRIPTIONAL REPRESSOR"/>
    <property type="match status" value="1"/>
</dbReference>
<dbReference type="InterPro" id="IPR000843">
    <property type="entry name" value="HTH_LacI"/>
</dbReference>
<dbReference type="Pfam" id="PF00356">
    <property type="entry name" value="LacI"/>
    <property type="match status" value="1"/>
</dbReference>
<dbReference type="PROSITE" id="PS50932">
    <property type="entry name" value="HTH_LACI_2"/>
    <property type="match status" value="1"/>
</dbReference>
<keyword evidence="3" id="KW-0804">Transcription</keyword>
<feature type="domain" description="HTH lacI-type" evidence="4">
    <location>
        <begin position="16"/>
        <end position="75"/>
    </location>
</feature>
<sequence>MSIRNELPNAAATGRVTLRTIAETAGVHVSTVSRILNNQLGDTQHTAAAETVDRVLAVAAGLRYTPNPSAKSLRTRRSSHIGVLVPTLTDIVLATIYEGIEEAAERHGYSTFVTNSQDDPGRRERQTATMLARHPDAMIFGDADFHSDFLERQRRKGVPFCLVSRRVEGFLSVTTDDYRGGQLAAKHLLELGLVRAAVLAGKPFASTTIDRTAGFLDTFKAAGHPIADHLILYGPFDTTGGREAMQAVLSTRAQLDAVFATNDFAAIGAMGALRDAGLVAGVDVAVIGYNDVPLSGAIPMPLTTIHSAHNRMGQEAVELIVKLLNGEQPNSVLLPPTLVPRESTLGVATARTMELQSNRLIATQKRRQ</sequence>
<dbReference type="InterPro" id="IPR001761">
    <property type="entry name" value="Peripla_BP/Lac1_sug-bd_dom"/>
</dbReference>
<dbReference type="EMBL" id="QYRT01000060">
    <property type="protein sequence ID" value="TIH29579.1"/>
    <property type="molecule type" value="Genomic_DNA"/>
</dbReference>
<dbReference type="GO" id="GO:0000976">
    <property type="term" value="F:transcription cis-regulatory region binding"/>
    <property type="evidence" value="ECO:0007669"/>
    <property type="project" value="TreeGrafter"/>
</dbReference>
<dbReference type="AlphaFoldDB" id="A0A4T2BG13"/>
<accession>A0A4T2BG13</accession>
<dbReference type="Pfam" id="PF00532">
    <property type="entry name" value="Peripla_BP_1"/>
    <property type="match status" value="1"/>
</dbReference>
<evidence type="ECO:0000256" key="3">
    <source>
        <dbReference type="ARBA" id="ARBA00023163"/>
    </source>
</evidence>
<evidence type="ECO:0000256" key="1">
    <source>
        <dbReference type="ARBA" id="ARBA00023015"/>
    </source>
</evidence>
<proteinExistence type="predicted"/>
<comment type="caution">
    <text evidence="5">The sequence shown here is derived from an EMBL/GenBank/DDBJ whole genome shotgun (WGS) entry which is preliminary data.</text>
</comment>
<keyword evidence="1" id="KW-0805">Transcription regulation</keyword>
<evidence type="ECO:0000259" key="4">
    <source>
        <dbReference type="PROSITE" id="PS50932"/>
    </source>
</evidence>
<dbReference type="CDD" id="cd01392">
    <property type="entry name" value="HTH_LacI"/>
    <property type="match status" value="1"/>
</dbReference>
<keyword evidence="2" id="KW-0238">DNA-binding</keyword>
<dbReference type="Proteomes" id="UP000306192">
    <property type="component" value="Unassembled WGS sequence"/>
</dbReference>
<dbReference type="PANTHER" id="PTHR30146:SF109">
    <property type="entry name" value="HTH-TYPE TRANSCRIPTIONAL REGULATOR GALS"/>
    <property type="match status" value="1"/>
</dbReference>
<dbReference type="SUPFAM" id="SSF47413">
    <property type="entry name" value="lambda repressor-like DNA-binding domains"/>
    <property type="match status" value="1"/>
</dbReference>
<evidence type="ECO:0000256" key="2">
    <source>
        <dbReference type="ARBA" id="ARBA00023125"/>
    </source>
</evidence>
<dbReference type="Gene3D" id="1.10.260.40">
    <property type="entry name" value="lambda repressor-like DNA-binding domains"/>
    <property type="match status" value="1"/>
</dbReference>